<dbReference type="AlphaFoldDB" id="A0A5B0WDG8"/>
<organism evidence="2 3">
    <name type="scientific">Photorhabdus heterorhabditis</name>
    <dbReference type="NCBI Taxonomy" id="880156"/>
    <lineage>
        <taxon>Bacteria</taxon>
        <taxon>Pseudomonadati</taxon>
        <taxon>Pseudomonadota</taxon>
        <taxon>Gammaproteobacteria</taxon>
        <taxon>Enterobacterales</taxon>
        <taxon>Morganellaceae</taxon>
        <taxon>Photorhabdus</taxon>
    </lineage>
</organism>
<dbReference type="InterPro" id="IPR012337">
    <property type="entry name" value="RNaseH-like_sf"/>
</dbReference>
<dbReference type="EMBL" id="VTUW01000031">
    <property type="protein sequence ID" value="KAA1184953.1"/>
    <property type="molecule type" value="Genomic_DNA"/>
</dbReference>
<sequence length="176" mass="19900">MLDLETMGTGPNAAIVSIGAVFFNPNTCDIGDTFYSPVDLASSIRYGGTVDGDTVKWWLRRSDEARAEIYCCELPGLFSVLYELSEFTQTDTDIKVWGNGAAFDNIILRSAYENCGIPVFWHFWNDRDVRTIVELGHAIGIDPKNDMQFDGERHNAIDDAIHQAKYVSYIYRKLTR</sequence>
<dbReference type="SUPFAM" id="SSF53098">
    <property type="entry name" value="Ribonuclease H-like"/>
    <property type="match status" value="1"/>
</dbReference>
<dbReference type="InterPro" id="IPR033390">
    <property type="entry name" value="Rv2179c-like"/>
</dbReference>
<protein>
    <submittedName>
        <fullName evidence="2">3'-5' exoribonuclease</fullName>
    </submittedName>
</protein>
<evidence type="ECO:0000313" key="2">
    <source>
        <dbReference type="EMBL" id="KAA1184953.1"/>
    </source>
</evidence>
<evidence type="ECO:0000313" key="3">
    <source>
        <dbReference type="Proteomes" id="UP000322184"/>
    </source>
</evidence>
<feature type="domain" description="3'-5' exoribonuclease Rv2179c-like" evidence="1">
    <location>
        <begin position="1"/>
        <end position="170"/>
    </location>
</feature>
<dbReference type="Proteomes" id="UP000322184">
    <property type="component" value="Unassembled WGS sequence"/>
</dbReference>
<accession>A0A5B0WDG8</accession>
<dbReference type="Pfam" id="PF16473">
    <property type="entry name" value="Rv2179c-like"/>
    <property type="match status" value="1"/>
</dbReference>
<dbReference type="InterPro" id="IPR036397">
    <property type="entry name" value="RNaseH_sf"/>
</dbReference>
<gene>
    <name evidence="2" type="ORF">F0L16_15215</name>
</gene>
<dbReference type="Gene3D" id="3.30.420.10">
    <property type="entry name" value="Ribonuclease H-like superfamily/Ribonuclease H"/>
    <property type="match status" value="1"/>
</dbReference>
<name>A0A5B0WDG8_9GAMM</name>
<dbReference type="GO" id="GO:0003676">
    <property type="term" value="F:nucleic acid binding"/>
    <property type="evidence" value="ECO:0007669"/>
    <property type="project" value="InterPro"/>
</dbReference>
<evidence type="ECO:0000259" key="1">
    <source>
        <dbReference type="Pfam" id="PF16473"/>
    </source>
</evidence>
<comment type="caution">
    <text evidence="2">The sequence shown here is derived from an EMBL/GenBank/DDBJ whole genome shotgun (WGS) entry which is preliminary data.</text>
</comment>
<reference evidence="2 3" key="1">
    <citation type="submission" date="2019-09" db="EMBL/GenBank/DDBJ databases">
        <title>Whole genome sequence of Photorhabdus heterorhabditis strain ETL (Enterobacteriales: Enterobacteriaceae) a bacterial symbiont of Heterorhabditis zealandica strain ETL (Rhabditida: Heterorhabditidae).</title>
        <authorList>
            <person name="Lulamba T.E."/>
            <person name="Serepa-Dlamini M.H."/>
        </authorList>
    </citation>
    <scope>NUCLEOTIDE SEQUENCE [LARGE SCALE GENOMIC DNA]</scope>
    <source>
        <strain evidence="2 3">ETL</strain>
    </source>
</reference>
<proteinExistence type="predicted"/>